<evidence type="ECO:0000313" key="5">
    <source>
        <dbReference type="Proteomes" id="UP000007575"/>
    </source>
</evidence>
<dbReference type="GO" id="GO:0003700">
    <property type="term" value="F:DNA-binding transcription factor activity"/>
    <property type="evidence" value="ECO:0007669"/>
    <property type="project" value="TreeGrafter"/>
</dbReference>
<dbReference type="EMBL" id="CP002191">
    <property type="protein sequence ID" value="AFD25444.1"/>
    <property type="molecule type" value="Genomic_DNA"/>
</dbReference>
<keyword evidence="1 2" id="KW-0238">DNA-binding</keyword>
<dbReference type="InterPro" id="IPR050109">
    <property type="entry name" value="HTH-type_TetR-like_transc_reg"/>
</dbReference>
<dbReference type="SUPFAM" id="SSF46689">
    <property type="entry name" value="Homeodomain-like"/>
    <property type="match status" value="1"/>
</dbReference>
<dbReference type="KEGG" id="dgo:DGo_CA1517"/>
<feature type="domain" description="HTH tetR-type" evidence="3">
    <location>
        <begin position="1"/>
        <end position="37"/>
    </location>
</feature>
<dbReference type="Gene3D" id="1.10.357.10">
    <property type="entry name" value="Tetracycline Repressor, domain 2"/>
    <property type="match status" value="1"/>
</dbReference>
<dbReference type="InterPro" id="IPR009057">
    <property type="entry name" value="Homeodomain-like_sf"/>
</dbReference>
<dbReference type="Pfam" id="PF00440">
    <property type="entry name" value="TetR_N"/>
    <property type="match status" value="1"/>
</dbReference>
<keyword evidence="5" id="KW-1185">Reference proteome</keyword>
<dbReference type="eggNOG" id="COG1309">
    <property type="taxonomic scope" value="Bacteria"/>
</dbReference>
<dbReference type="AlphaFoldDB" id="H8GUC0"/>
<evidence type="ECO:0000259" key="3">
    <source>
        <dbReference type="PROSITE" id="PS50977"/>
    </source>
</evidence>
<dbReference type="GO" id="GO:0000976">
    <property type="term" value="F:transcription cis-regulatory region binding"/>
    <property type="evidence" value="ECO:0007669"/>
    <property type="project" value="TreeGrafter"/>
</dbReference>
<dbReference type="PROSITE" id="PS50977">
    <property type="entry name" value="HTH_TETR_2"/>
    <property type="match status" value="1"/>
</dbReference>
<sequence>MSQVAAEARLAKGTLYLYFDTKEELFLALLTSHLQRWSAACVTRLREERPRTPDALTEVLLRDHAAAQPLRRLLLLYGSVLERNASQTWIRQAQQLMWQVLRDVVQELPYPPETSARLVMHLYALSVGWHQVAELGPRLQQPHDPLSRVISDSLFEDEFTYALQALLRQLLPQLA</sequence>
<proteinExistence type="predicted"/>
<evidence type="ECO:0000256" key="1">
    <source>
        <dbReference type="ARBA" id="ARBA00023125"/>
    </source>
</evidence>
<dbReference type="Proteomes" id="UP000007575">
    <property type="component" value="Chromosome"/>
</dbReference>
<accession>H8GUC0</accession>
<evidence type="ECO:0000256" key="2">
    <source>
        <dbReference type="PROSITE-ProRule" id="PRU00335"/>
    </source>
</evidence>
<reference evidence="4 5" key="1">
    <citation type="journal article" date="2012" name="PLoS ONE">
        <title>Genome sequence and transcriptome analysis of the radioresistant bacterium Deinococcus gobiensis: insights into the extreme environmental adaptations.</title>
        <authorList>
            <person name="Yuan M."/>
            <person name="Chen M."/>
            <person name="Zhang W."/>
            <person name="Lu W."/>
            <person name="Wang J."/>
            <person name="Yang M."/>
            <person name="Zhao P."/>
            <person name="Tang R."/>
            <person name="Li X."/>
            <person name="Hao Y."/>
            <person name="Zhou Z."/>
            <person name="Zhan Y."/>
            <person name="Yu H."/>
            <person name="Teng C."/>
            <person name="Yan Y."/>
            <person name="Ping S."/>
            <person name="Wang Y."/>
            <person name="Lin M."/>
        </authorList>
    </citation>
    <scope>NUCLEOTIDE SEQUENCE [LARGE SCALE GENOMIC DNA]</scope>
    <source>
        <strain evidence="4 5">I-0</strain>
    </source>
</reference>
<dbReference type="InterPro" id="IPR001647">
    <property type="entry name" value="HTH_TetR"/>
</dbReference>
<organism evidence="4 5">
    <name type="scientific">Deinococcus gobiensis (strain DSM 21396 / JCM 16679 / CGMCC 1.7299 / I-0)</name>
    <dbReference type="NCBI Taxonomy" id="745776"/>
    <lineage>
        <taxon>Bacteria</taxon>
        <taxon>Thermotogati</taxon>
        <taxon>Deinococcota</taxon>
        <taxon>Deinococci</taxon>
        <taxon>Deinococcales</taxon>
        <taxon>Deinococcaceae</taxon>
        <taxon>Deinococcus</taxon>
    </lineage>
</organism>
<evidence type="ECO:0000313" key="4">
    <source>
        <dbReference type="EMBL" id="AFD25444.1"/>
    </source>
</evidence>
<dbReference type="PANTHER" id="PTHR30055">
    <property type="entry name" value="HTH-TYPE TRANSCRIPTIONAL REGULATOR RUTR"/>
    <property type="match status" value="1"/>
</dbReference>
<dbReference type="InterPro" id="IPR041483">
    <property type="entry name" value="TetR_C_34"/>
</dbReference>
<protein>
    <submittedName>
        <fullName evidence="4">Transcriptional regulator, TetR family</fullName>
    </submittedName>
</protein>
<dbReference type="STRING" id="745776.DGo_CA1517"/>
<dbReference type="HOGENOM" id="CLU_092792_0_0_0"/>
<name>H8GUC0_DEIGI</name>
<comment type="caution">
    <text evidence="2">Lacks conserved residue(s) required for the propagation of feature annotation.</text>
</comment>
<dbReference type="PANTHER" id="PTHR30055:SF178">
    <property type="entry name" value="POSSIBLE TRANSCRIPTIONAL REGULATORY PROTEIN"/>
    <property type="match status" value="1"/>
</dbReference>
<gene>
    <name evidence="4" type="ordered locus">DGo_CA1517</name>
</gene>
<dbReference type="Pfam" id="PF17929">
    <property type="entry name" value="TetR_C_34"/>
    <property type="match status" value="1"/>
</dbReference>
<dbReference type="PATRIC" id="fig|745776.4.peg.1560"/>